<keyword evidence="2" id="KW-1185">Reference proteome</keyword>
<dbReference type="Proteomes" id="UP000501991">
    <property type="component" value="Chromosome"/>
</dbReference>
<gene>
    <name evidence="1" type="ORF">G3580_11755</name>
</gene>
<dbReference type="RefSeq" id="WP_173763305.1">
    <property type="nucleotide sequence ID" value="NZ_CP048836.1"/>
</dbReference>
<organism evidence="1 2">
    <name type="scientific">Nitrogeniibacter mangrovi</name>
    <dbReference type="NCBI Taxonomy" id="2016596"/>
    <lineage>
        <taxon>Bacteria</taxon>
        <taxon>Pseudomonadati</taxon>
        <taxon>Pseudomonadota</taxon>
        <taxon>Betaproteobacteria</taxon>
        <taxon>Rhodocyclales</taxon>
        <taxon>Zoogloeaceae</taxon>
        <taxon>Nitrogeniibacter</taxon>
    </lineage>
</organism>
<dbReference type="AlphaFoldDB" id="A0A6C1B004"/>
<dbReference type="EMBL" id="CP048836">
    <property type="protein sequence ID" value="QID16138.1"/>
    <property type="molecule type" value="Genomic_DNA"/>
</dbReference>
<reference evidence="1 2" key="1">
    <citation type="submission" date="2020-02" db="EMBL/GenBank/DDBJ databases">
        <title>Nitrogenibacter mangrovi gen. nov., sp. nov. isolated from mangrove sediment, a denitrifying betaproteobacterium.</title>
        <authorList>
            <person name="Liao H."/>
            <person name="Tian Y."/>
        </authorList>
    </citation>
    <scope>NUCLEOTIDE SEQUENCE [LARGE SCALE GENOMIC DNA]</scope>
    <source>
        <strain evidence="1 2">M9-3-2</strain>
    </source>
</reference>
<dbReference type="KEGG" id="azq:G3580_11755"/>
<evidence type="ECO:0000313" key="1">
    <source>
        <dbReference type="EMBL" id="QID16138.1"/>
    </source>
</evidence>
<accession>A0A6C1B004</accession>
<proteinExistence type="predicted"/>
<name>A0A6C1B004_9RHOO</name>
<protein>
    <submittedName>
        <fullName evidence="1">Uncharacterized protein</fullName>
    </submittedName>
</protein>
<evidence type="ECO:0000313" key="2">
    <source>
        <dbReference type="Proteomes" id="UP000501991"/>
    </source>
</evidence>
<sequence length="78" mass="9199">MFYLQHLRAQLREPQDPATASVLGDLVHALERGETFDLSRLDSLSYRDFEMAVESIREWRSLRYIQADDPVYTFPLHD</sequence>